<dbReference type="PANTHER" id="PTHR30055:SF234">
    <property type="entry name" value="HTH-TYPE TRANSCRIPTIONAL REGULATOR BETI"/>
    <property type="match status" value="1"/>
</dbReference>
<evidence type="ECO:0000256" key="4">
    <source>
        <dbReference type="PROSITE-ProRule" id="PRU00335"/>
    </source>
</evidence>
<evidence type="ECO:0000256" key="3">
    <source>
        <dbReference type="ARBA" id="ARBA00023163"/>
    </source>
</evidence>
<dbReference type="SUPFAM" id="SSF48498">
    <property type="entry name" value="Tetracyclin repressor-like, C-terminal domain"/>
    <property type="match status" value="1"/>
</dbReference>
<sequence>MSEAAPNRHDRRRARTRRRILTAADEVLAAHGESGTIERIAEVADVAVATIYQHFAGKDDIYLALVDEALERNERHMMAAYHGPRRPVERLIDAAEAYLLFYLESPRQFAMIEFAGGSQSDRGTPRAREMITERVALMNSALESVLADGVAAGEFRPLPPVAGARFLWGALNGVFALSARPDGLRAEPELMRESLYVGMELILEGAATDRLRDADGRVQPALLARLREAVSVTPAERQAG</sequence>
<keyword evidence="2 4" id="KW-0238">DNA-binding</keyword>
<dbReference type="InterPro" id="IPR036271">
    <property type="entry name" value="Tet_transcr_reg_TetR-rel_C_sf"/>
</dbReference>
<organism evidence="6 7">
    <name type="scientific">Nocardia pseudobrasiliensis</name>
    <dbReference type="NCBI Taxonomy" id="45979"/>
    <lineage>
        <taxon>Bacteria</taxon>
        <taxon>Bacillati</taxon>
        <taxon>Actinomycetota</taxon>
        <taxon>Actinomycetes</taxon>
        <taxon>Mycobacteriales</taxon>
        <taxon>Nocardiaceae</taxon>
        <taxon>Nocardia</taxon>
    </lineage>
</organism>
<dbReference type="Pfam" id="PF17932">
    <property type="entry name" value="TetR_C_24"/>
    <property type="match status" value="1"/>
</dbReference>
<dbReference type="RefSeq" id="WP_067992639.1">
    <property type="nucleotide sequence ID" value="NZ_QQBC01000002.1"/>
</dbReference>
<comment type="caution">
    <text evidence="6">The sequence shown here is derived from an EMBL/GenBank/DDBJ whole genome shotgun (WGS) entry which is preliminary data.</text>
</comment>
<dbReference type="GO" id="GO:0000976">
    <property type="term" value="F:transcription cis-regulatory region binding"/>
    <property type="evidence" value="ECO:0007669"/>
    <property type="project" value="TreeGrafter"/>
</dbReference>
<dbReference type="SUPFAM" id="SSF46689">
    <property type="entry name" value="Homeodomain-like"/>
    <property type="match status" value="1"/>
</dbReference>
<dbReference type="InterPro" id="IPR041490">
    <property type="entry name" value="KstR2_TetR_C"/>
</dbReference>
<gene>
    <name evidence="6" type="ORF">DFR76_102475</name>
</gene>
<dbReference type="AlphaFoldDB" id="A0A370IF47"/>
<dbReference type="PRINTS" id="PR00455">
    <property type="entry name" value="HTHTETR"/>
</dbReference>
<evidence type="ECO:0000313" key="6">
    <source>
        <dbReference type="EMBL" id="RDI68074.1"/>
    </source>
</evidence>
<reference evidence="6 7" key="1">
    <citation type="submission" date="2018-07" db="EMBL/GenBank/DDBJ databases">
        <title>Genomic Encyclopedia of Type Strains, Phase IV (KMG-IV): sequencing the most valuable type-strain genomes for metagenomic binning, comparative biology and taxonomic classification.</title>
        <authorList>
            <person name="Goeker M."/>
        </authorList>
    </citation>
    <scope>NUCLEOTIDE SEQUENCE [LARGE SCALE GENOMIC DNA]</scope>
    <source>
        <strain evidence="6 7">DSM 44290</strain>
    </source>
</reference>
<dbReference type="Proteomes" id="UP000254869">
    <property type="component" value="Unassembled WGS sequence"/>
</dbReference>
<dbReference type="Gene3D" id="1.10.10.60">
    <property type="entry name" value="Homeodomain-like"/>
    <property type="match status" value="1"/>
</dbReference>
<protein>
    <submittedName>
        <fullName evidence="6">TetR family transcriptional regulator</fullName>
    </submittedName>
</protein>
<dbReference type="Gene3D" id="1.10.357.10">
    <property type="entry name" value="Tetracycline Repressor, domain 2"/>
    <property type="match status" value="1"/>
</dbReference>
<feature type="DNA-binding region" description="H-T-H motif" evidence="4">
    <location>
        <begin position="36"/>
        <end position="55"/>
    </location>
</feature>
<proteinExistence type="predicted"/>
<dbReference type="PROSITE" id="PS50977">
    <property type="entry name" value="HTH_TETR_2"/>
    <property type="match status" value="1"/>
</dbReference>
<keyword evidence="7" id="KW-1185">Reference proteome</keyword>
<dbReference type="GO" id="GO:0003700">
    <property type="term" value="F:DNA-binding transcription factor activity"/>
    <property type="evidence" value="ECO:0007669"/>
    <property type="project" value="TreeGrafter"/>
</dbReference>
<evidence type="ECO:0000259" key="5">
    <source>
        <dbReference type="PROSITE" id="PS50977"/>
    </source>
</evidence>
<accession>A0A370IF47</accession>
<feature type="domain" description="HTH tetR-type" evidence="5">
    <location>
        <begin position="14"/>
        <end position="73"/>
    </location>
</feature>
<dbReference type="InterPro" id="IPR009057">
    <property type="entry name" value="Homeodomain-like_sf"/>
</dbReference>
<keyword evidence="3" id="KW-0804">Transcription</keyword>
<evidence type="ECO:0000313" key="7">
    <source>
        <dbReference type="Proteomes" id="UP000254869"/>
    </source>
</evidence>
<name>A0A370IF47_9NOCA</name>
<dbReference type="Pfam" id="PF00440">
    <property type="entry name" value="TetR_N"/>
    <property type="match status" value="1"/>
</dbReference>
<evidence type="ECO:0000256" key="2">
    <source>
        <dbReference type="ARBA" id="ARBA00023125"/>
    </source>
</evidence>
<dbReference type="EMBL" id="QQBC01000002">
    <property type="protein sequence ID" value="RDI68074.1"/>
    <property type="molecule type" value="Genomic_DNA"/>
</dbReference>
<dbReference type="InterPro" id="IPR050109">
    <property type="entry name" value="HTH-type_TetR-like_transc_reg"/>
</dbReference>
<keyword evidence="1" id="KW-0805">Transcription regulation</keyword>
<dbReference type="PANTHER" id="PTHR30055">
    <property type="entry name" value="HTH-TYPE TRANSCRIPTIONAL REGULATOR RUTR"/>
    <property type="match status" value="1"/>
</dbReference>
<dbReference type="InterPro" id="IPR001647">
    <property type="entry name" value="HTH_TetR"/>
</dbReference>
<dbReference type="STRING" id="1210086.GCA_001613105_01052"/>
<evidence type="ECO:0000256" key="1">
    <source>
        <dbReference type="ARBA" id="ARBA00023015"/>
    </source>
</evidence>